<accession>A0AAV0XGK1</accession>
<comment type="caution">
    <text evidence="1">The sequence shown here is derived from an EMBL/GenBank/DDBJ whole genome shotgun (WGS) entry which is preliminary data.</text>
</comment>
<protein>
    <submittedName>
        <fullName evidence="1">Uncharacterized protein</fullName>
    </submittedName>
</protein>
<dbReference type="EMBL" id="CARXXK010000004">
    <property type="protein sequence ID" value="CAI6366932.1"/>
    <property type="molecule type" value="Genomic_DNA"/>
</dbReference>
<dbReference type="InterPro" id="IPR053347">
    <property type="entry name" value="Axonemal_MT_stabilizer"/>
</dbReference>
<sequence>MMCTTNSKNNNYATSYGEGHKFIPNIPFESNVSSLDTGIGSMPNIPELKQWNYDTSTKVHHDFKINTMDPIQRSMKLNVDQTHYIMPQMEKYWSNPPKPIFIPPTEYSDKYIQPKLMSNIKQMPTTMICVQPTPVSRKHFDTIQTLKVSDAGAIKKVDPYVSTQKLDYIEINPDIAKQINSKYSKLQHSKPEYKSFYNEPIFNRQNTIRLLPNTLKHVPHNCLISEMRASYKKPFHTSIFVDTVEMPISISRNPTLSQILSVPGMYTTEYSTIGGK</sequence>
<organism evidence="1 2">
    <name type="scientific">Macrosiphum euphorbiae</name>
    <name type="common">potato aphid</name>
    <dbReference type="NCBI Taxonomy" id="13131"/>
    <lineage>
        <taxon>Eukaryota</taxon>
        <taxon>Metazoa</taxon>
        <taxon>Ecdysozoa</taxon>
        <taxon>Arthropoda</taxon>
        <taxon>Hexapoda</taxon>
        <taxon>Insecta</taxon>
        <taxon>Pterygota</taxon>
        <taxon>Neoptera</taxon>
        <taxon>Paraneoptera</taxon>
        <taxon>Hemiptera</taxon>
        <taxon>Sternorrhyncha</taxon>
        <taxon>Aphidomorpha</taxon>
        <taxon>Aphidoidea</taxon>
        <taxon>Aphididae</taxon>
        <taxon>Macrosiphini</taxon>
        <taxon>Macrosiphum</taxon>
    </lineage>
</organism>
<reference evidence="1 2" key="1">
    <citation type="submission" date="2023-01" db="EMBL/GenBank/DDBJ databases">
        <authorList>
            <person name="Whitehead M."/>
        </authorList>
    </citation>
    <scope>NUCLEOTIDE SEQUENCE [LARGE SCALE GENOMIC DNA]</scope>
</reference>
<name>A0AAV0XGK1_9HEMI</name>
<gene>
    <name evidence="1" type="ORF">MEUPH1_LOCUS21461</name>
</gene>
<proteinExistence type="predicted"/>
<dbReference type="PANTHER" id="PTHR37404">
    <property type="entry name" value="HCG1796489"/>
    <property type="match status" value="1"/>
</dbReference>
<dbReference type="PANTHER" id="PTHR37404:SF1">
    <property type="entry name" value="HCG1796489"/>
    <property type="match status" value="1"/>
</dbReference>
<dbReference type="Proteomes" id="UP001160148">
    <property type="component" value="Unassembled WGS sequence"/>
</dbReference>
<dbReference type="AlphaFoldDB" id="A0AAV0XGK1"/>
<evidence type="ECO:0000313" key="1">
    <source>
        <dbReference type="EMBL" id="CAI6366932.1"/>
    </source>
</evidence>
<keyword evidence="2" id="KW-1185">Reference proteome</keyword>
<evidence type="ECO:0000313" key="2">
    <source>
        <dbReference type="Proteomes" id="UP001160148"/>
    </source>
</evidence>